<evidence type="ECO:0000313" key="2">
    <source>
        <dbReference type="Proteomes" id="UP000236497"/>
    </source>
</evidence>
<organism evidence="1 2">
    <name type="scientific">Herbinix hemicellulosilytica</name>
    <dbReference type="NCBI Taxonomy" id="1564487"/>
    <lineage>
        <taxon>Bacteria</taxon>
        <taxon>Bacillati</taxon>
        <taxon>Bacillota</taxon>
        <taxon>Clostridia</taxon>
        <taxon>Lachnospirales</taxon>
        <taxon>Lachnospiraceae</taxon>
        <taxon>Herbinix</taxon>
    </lineage>
</organism>
<name>A0A0H5SGG7_HERHM</name>
<dbReference type="AlphaFoldDB" id="A0A0H5SGG7"/>
<dbReference type="EMBL" id="CVTD020000015">
    <property type="protein sequence ID" value="CRZ34587.1"/>
    <property type="molecule type" value="Genomic_DNA"/>
</dbReference>
<keyword evidence="2" id="KW-1185">Reference proteome</keyword>
<protein>
    <submittedName>
        <fullName evidence="1">Uncharacterized protein</fullName>
    </submittedName>
</protein>
<dbReference type="RefSeq" id="WP_103202682.1">
    <property type="nucleotide sequence ID" value="NZ_CVTD020000015.1"/>
</dbReference>
<sequence>MRYLKPKPTPITVNGKVYNILYTLDVIDRLQTDTQMPITEILEWTQNERTREISIKLLLKYLIGIDVDVIDNPDYISAMLIIAFAEQAKLKEIKGYNPPPSTKADFVDIERFIYIGTVVLGYRESEVWQMTIGKIGTLHREHLKYIGAIKEEEEVSLLSI</sequence>
<accession>A0A0H5SGG7</accession>
<dbReference type="Proteomes" id="UP000236497">
    <property type="component" value="Unassembled WGS sequence"/>
</dbReference>
<reference evidence="1 2" key="1">
    <citation type="submission" date="2015-06" db="EMBL/GenBank/DDBJ databases">
        <authorList>
            <person name="Wibberg Daniel"/>
        </authorList>
    </citation>
    <scope>NUCLEOTIDE SEQUENCE [LARGE SCALE GENOMIC DNA]</scope>
    <source>
        <strain evidence="1 2">T3/55T</strain>
    </source>
</reference>
<proteinExistence type="predicted"/>
<evidence type="ECO:0000313" key="1">
    <source>
        <dbReference type="EMBL" id="CRZ34587.1"/>
    </source>
</evidence>
<gene>
    <name evidence="1" type="ORF">HHT355_1386</name>
</gene>